<gene>
    <name evidence="3" type="ORF">GPM918_LOCUS39133</name>
    <name evidence="2" type="ORF">OVA965_LOCUS38548</name>
    <name evidence="5" type="ORF">SRO942_LOCUS39987</name>
    <name evidence="4" type="ORF">TMI583_LOCUS39746</name>
</gene>
<dbReference type="Proteomes" id="UP000677228">
    <property type="component" value="Unassembled WGS sequence"/>
</dbReference>
<evidence type="ECO:0000313" key="2">
    <source>
        <dbReference type="EMBL" id="CAF1536675.1"/>
    </source>
</evidence>
<dbReference type="AlphaFoldDB" id="A0A815WZ88"/>
<dbReference type="Proteomes" id="UP000682733">
    <property type="component" value="Unassembled WGS sequence"/>
</dbReference>
<reference evidence="3" key="1">
    <citation type="submission" date="2021-02" db="EMBL/GenBank/DDBJ databases">
        <authorList>
            <person name="Nowell W R."/>
        </authorList>
    </citation>
    <scope>NUCLEOTIDE SEQUENCE</scope>
</reference>
<feature type="region of interest" description="Disordered" evidence="1">
    <location>
        <begin position="142"/>
        <end position="176"/>
    </location>
</feature>
<sequence length="301" mass="33279">MGKLEEIPIFPVAKRPRTGTPHPSSQPPMHRYFVPFVASSPIAPRLPTQLKPTTVTIASPPCPGIQSTITLAPTTALPPRTTTNGAHSMTTTTTMSSWAILASTQQLHLNTTNPVTPTAAPPQQSYKNTIAAQKPSLWMIPGKSRKSSASSKYPSADNNPAPFFSVESVSSKPREKKQRFQIGTTSNFNSYTNIPSYIPPPIIPPRRRNIGRLMPVILPLMDLELRRPQLPLTRHQQCEYIRTSNRFDVFLDRQSAPQHAVTQTLQSNSSIAMSRNAWSAHPGKPDHTRNQTVSSSIMLRH</sequence>
<evidence type="ECO:0000313" key="5">
    <source>
        <dbReference type="EMBL" id="CAF4410692.1"/>
    </source>
</evidence>
<dbReference type="EMBL" id="CAJNOQ010026961">
    <property type="protein sequence ID" value="CAF1549776.1"/>
    <property type="molecule type" value="Genomic_DNA"/>
</dbReference>
<feature type="compositionally biased region" description="Polar residues" evidence="1">
    <location>
        <begin position="290"/>
        <end position="301"/>
    </location>
</feature>
<evidence type="ECO:0000313" key="6">
    <source>
        <dbReference type="Proteomes" id="UP000663829"/>
    </source>
</evidence>
<comment type="caution">
    <text evidence="3">The sequence shown here is derived from an EMBL/GenBank/DDBJ whole genome shotgun (WGS) entry which is preliminary data.</text>
</comment>
<evidence type="ECO:0000313" key="4">
    <source>
        <dbReference type="EMBL" id="CAF4324442.1"/>
    </source>
</evidence>
<proteinExistence type="predicted"/>
<keyword evidence="6" id="KW-1185">Reference proteome</keyword>
<protein>
    <submittedName>
        <fullName evidence="3">Uncharacterized protein</fullName>
    </submittedName>
</protein>
<evidence type="ECO:0000313" key="3">
    <source>
        <dbReference type="EMBL" id="CAF1549776.1"/>
    </source>
</evidence>
<feature type="region of interest" description="Disordered" evidence="1">
    <location>
        <begin position="277"/>
        <end position="301"/>
    </location>
</feature>
<accession>A0A815WZ88</accession>
<evidence type="ECO:0000256" key="1">
    <source>
        <dbReference type="SAM" id="MobiDB-lite"/>
    </source>
</evidence>
<dbReference type="Proteomes" id="UP000681722">
    <property type="component" value="Unassembled WGS sequence"/>
</dbReference>
<dbReference type="EMBL" id="CAJOBC010092629">
    <property type="protein sequence ID" value="CAF4410692.1"/>
    <property type="molecule type" value="Genomic_DNA"/>
</dbReference>
<organism evidence="3 6">
    <name type="scientific">Didymodactylos carnosus</name>
    <dbReference type="NCBI Taxonomy" id="1234261"/>
    <lineage>
        <taxon>Eukaryota</taxon>
        <taxon>Metazoa</taxon>
        <taxon>Spiralia</taxon>
        <taxon>Gnathifera</taxon>
        <taxon>Rotifera</taxon>
        <taxon>Eurotatoria</taxon>
        <taxon>Bdelloidea</taxon>
        <taxon>Philodinida</taxon>
        <taxon>Philodinidae</taxon>
        <taxon>Didymodactylos</taxon>
    </lineage>
</organism>
<dbReference type="EMBL" id="CAJNOK010038216">
    <property type="protein sequence ID" value="CAF1536675.1"/>
    <property type="molecule type" value="Genomic_DNA"/>
</dbReference>
<dbReference type="EMBL" id="CAJOBA010060509">
    <property type="protein sequence ID" value="CAF4324442.1"/>
    <property type="molecule type" value="Genomic_DNA"/>
</dbReference>
<dbReference type="Proteomes" id="UP000663829">
    <property type="component" value="Unassembled WGS sequence"/>
</dbReference>
<feature type="region of interest" description="Disordered" evidence="1">
    <location>
        <begin position="1"/>
        <end position="28"/>
    </location>
</feature>
<name>A0A815WZ88_9BILA</name>